<feature type="chain" id="PRO_5037341478" evidence="1">
    <location>
        <begin position="19"/>
        <end position="78"/>
    </location>
</feature>
<keyword evidence="1" id="KW-0732">Signal</keyword>
<evidence type="ECO:0000256" key="1">
    <source>
        <dbReference type="SAM" id="SignalP"/>
    </source>
</evidence>
<protein>
    <submittedName>
        <fullName evidence="3">Uncharacterized protein</fullName>
    </submittedName>
</protein>
<dbReference type="WBParaSite" id="ACRNAN_scaffold6127.g30845.t1">
    <property type="protein sequence ID" value="ACRNAN_scaffold6127.g30845.t1"/>
    <property type="gene ID" value="ACRNAN_scaffold6127.g30845"/>
</dbReference>
<dbReference type="AlphaFoldDB" id="A0A914E6Q2"/>
<evidence type="ECO:0000313" key="2">
    <source>
        <dbReference type="Proteomes" id="UP000887540"/>
    </source>
</evidence>
<evidence type="ECO:0000313" key="3">
    <source>
        <dbReference type="WBParaSite" id="ACRNAN_scaffold6127.g30845.t1"/>
    </source>
</evidence>
<feature type="signal peptide" evidence="1">
    <location>
        <begin position="1"/>
        <end position="18"/>
    </location>
</feature>
<name>A0A914E6Q2_9BILA</name>
<accession>A0A914E6Q2</accession>
<organism evidence="2 3">
    <name type="scientific">Acrobeloides nanus</name>
    <dbReference type="NCBI Taxonomy" id="290746"/>
    <lineage>
        <taxon>Eukaryota</taxon>
        <taxon>Metazoa</taxon>
        <taxon>Ecdysozoa</taxon>
        <taxon>Nematoda</taxon>
        <taxon>Chromadorea</taxon>
        <taxon>Rhabditida</taxon>
        <taxon>Tylenchina</taxon>
        <taxon>Cephalobomorpha</taxon>
        <taxon>Cephaloboidea</taxon>
        <taxon>Cephalobidae</taxon>
        <taxon>Acrobeloides</taxon>
    </lineage>
</organism>
<dbReference type="Proteomes" id="UP000887540">
    <property type="component" value="Unplaced"/>
</dbReference>
<reference evidence="3" key="1">
    <citation type="submission" date="2022-11" db="UniProtKB">
        <authorList>
            <consortium name="WormBaseParasite"/>
        </authorList>
    </citation>
    <scope>IDENTIFICATION</scope>
</reference>
<proteinExistence type="predicted"/>
<sequence length="78" mass="8846">MSNKILFVLFFIEALALALCLDIKRVEDSESLGIRIKRVYCMLDRFSCVNSCRYQGCGTGDCDDYGICRCLSCGYNPR</sequence>
<keyword evidence="2" id="KW-1185">Reference proteome</keyword>